<dbReference type="EMBL" id="CAEZWN010000021">
    <property type="protein sequence ID" value="CAB4651482.1"/>
    <property type="molecule type" value="Genomic_DNA"/>
</dbReference>
<dbReference type="SUPFAM" id="SSF88723">
    <property type="entry name" value="PIN domain-like"/>
    <property type="match status" value="1"/>
</dbReference>
<organism evidence="2">
    <name type="scientific">freshwater metagenome</name>
    <dbReference type="NCBI Taxonomy" id="449393"/>
    <lineage>
        <taxon>unclassified sequences</taxon>
        <taxon>metagenomes</taxon>
        <taxon>ecological metagenomes</taxon>
    </lineage>
</organism>
<dbReference type="InterPro" id="IPR029060">
    <property type="entry name" value="PIN-like_dom_sf"/>
</dbReference>
<proteinExistence type="predicted"/>
<dbReference type="AlphaFoldDB" id="A0A6J6KPN3"/>
<gene>
    <name evidence="2" type="ORF">UFOPK2252_00375</name>
</gene>
<accession>A0A6J6KPN3</accession>
<evidence type="ECO:0000313" key="2">
    <source>
        <dbReference type="EMBL" id="CAB4651482.1"/>
    </source>
</evidence>
<dbReference type="InterPro" id="IPR002716">
    <property type="entry name" value="PIN_dom"/>
</dbReference>
<name>A0A6J6KPN3_9ZZZZ</name>
<dbReference type="Gene3D" id="3.40.50.1010">
    <property type="entry name" value="5'-nuclease"/>
    <property type="match status" value="1"/>
</dbReference>
<reference evidence="2" key="1">
    <citation type="submission" date="2020-05" db="EMBL/GenBank/DDBJ databases">
        <authorList>
            <person name="Chiriac C."/>
            <person name="Salcher M."/>
            <person name="Ghai R."/>
            <person name="Kavagutti S V."/>
        </authorList>
    </citation>
    <scope>NUCLEOTIDE SEQUENCE</scope>
</reference>
<protein>
    <submittedName>
        <fullName evidence="2">Unannotated protein</fullName>
    </submittedName>
</protein>
<sequence>MPAVLIDSSVLIAFLDPNDRHHQRSVNLILNEDFKIQAATISITECLIRPFRFENYFAYLVLENIELIIELFHDLNRTIAFDAARIRATKNLATVDSIILATAEYLNIQLWSCDKKMVNSTKNSLYLGKLD</sequence>
<evidence type="ECO:0000259" key="1">
    <source>
        <dbReference type="Pfam" id="PF01850"/>
    </source>
</evidence>
<feature type="domain" description="PIN" evidence="1">
    <location>
        <begin position="4"/>
        <end position="117"/>
    </location>
</feature>
<dbReference type="Pfam" id="PF01850">
    <property type="entry name" value="PIN"/>
    <property type="match status" value="1"/>
</dbReference>